<name>A0A2K2DAP0_BRADI</name>
<evidence type="ECO:0000313" key="3">
    <source>
        <dbReference type="Proteomes" id="UP000008810"/>
    </source>
</evidence>
<dbReference type="AlphaFoldDB" id="A0A2K2DAP0"/>
<evidence type="ECO:0000313" key="1">
    <source>
        <dbReference type="EMBL" id="PNT71347.1"/>
    </source>
</evidence>
<proteinExistence type="predicted"/>
<organism evidence="1">
    <name type="scientific">Brachypodium distachyon</name>
    <name type="common">Purple false brome</name>
    <name type="synonym">Trachynia distachya</name>
    <dbReference type="NCBI Taxonomy" id="15368"/>
    <lineage>
        <taxon>Eukaryota</taxon>
        <taxon>Viridiplantae</taxon>
        <taxon>Streptophyta</taxon>
        <taxon>Embryophyta</taxon>
        <taxon>Tracheophyta</taxon>
        <taxon>Spermatophyta</taxon>
        <taxon>Magnoliopsida</taxon>
        <taxon>Liliopsida</taxon>
        <taxon>Poales</taxon>
        <taxon>Poaceae</taxon>
        <taxon>BOP clade</taxon>
        <taxon>Pooideae</taxon>
        <taxon>Stipodae</taxon>
        <taxon>Brachypodieae</taxon>
        <taxon>Brachypodium</taxon>
    </lineage>
</organism>
<dbReference type="Gramene" id="PNT71347">
    <property type="protein sequence ID" value="PNT71347"/>
    <property type="gene ID" value="BRADI_2g26455v3"/>
</dbReference>
<evidence type="ECO:0000313" key="2">
    <source>
        <dbReference type="EnsemblPlants" id="PNT71347"/>
    </source>
</evidence>
<dbReference type="EMBL" id="CM000881">
    <property type="protein sequence ID" value="PNT71347.1"/>
    <property type="molecule type" value="Genomic_DNA"/>
</dbReference>
<accession>A0A2K2DAP0</accession>
<dbReference type="InParanoid" id="A0A2K2DAP0"/>
<gene>
    <name evidence="1" type="ORF">BRADI_2g26455v3</name>
</gene>
<dbReference type="Proteomes" id="UP000008810">
    <property type="component" value="Chromosome 2"/>
</dbReference>
<dbReference type="EnsemblPlants" id="PNT71347">
    <property type="protein sequence ID" value="PNT71347"/>
    <property type="gene ID" value="BRADI_2g26455v3"/>
</dbReference>
<sequence>MTRPPGIGHRESGGGRLPAYYGVVNFQIRKGIEYPRLKLPNKQRSFFYCQATPPEGEIGLAPFNIDSATLSPNLQARAAKIDLETVKDLKTKIEVLMKHGLRPSNLVSSWVPLRMQPLQPRVGLLCHCSNTDQGPTWGWTHGHFISRMKQLVEDMIKDYNNIGGLPPFTVEYQLYEELRNPNSIPL</sequence>
<reference evidence="2" key="3">
    <citation type="submission" date="2018-08" db="UniProtKB">
        <authorList>
            <consortium name="EnsemblPlants"/>
        </authorList>
    </citation>
    <scope>IDENTIFICATION</scope>
    <source>
        <strain evidence="2">cv. Bd21</strain>
    </source>
</reference>
<protein>
    <submittedName>
        <fullName evidence="1 2">Uncharacterized protein</fullName>
    </submittedName>
</protein>
<keyword evidence="3" id="KW-1185">Reference proteome</keyword>
<reference evidence="1" key="2">
    <citation type="submission" date="2017-06" db="EMBL/GenBank/DDBJ databases">
        <title>WGS assembly of Brachypodium distachyon.</title>
        <authorList>
            <consortium name="The International Brachypodium Initiative"/>
            <person name="Lucas S."/>
            <person name="Harmon-Smith M."/>
            <person name="Lail K."/>
            <person name="Tice H."/>
            <person name="Grimwood J."/>
            <person name="Bruce D."/>
            <person name="Barry K."/>
            <person name="Shu S."/>
            <person name="Lindquist E."/>
            <person name="Wang M."/>
            <person name="Pitluck S."/>
            <person name="Vogel J.P."/>
            <person name="Garvin D.F."/>
            <person name="Mockler T.C."/>
            <person name="Schmutz J."/>
            <person name="Rokhsar D."/>
            <person name="Bevan M.W."/>
        </authorList>
    </citation>
    <scope>NUCLEOTIDE SEQUENCE</scope>
    <source>
        <strain evidence="1">Bd21</strain>
    </source>
</reference>
<reference evidence="1 2" key="1">
    <citation type="journal article" date="2010" name="Nature">
        <title>Genome sequencing and analysis of the model grass Brachypodium distachyon.</title>
        <authorList>
            <consortium name="International Brachypodium Initiative"/>
        </authorList>
    </citation>
    <scope>NUCLEOTIDE SEQUENCE [LARGE SCALE GENOMIC DNA]</scope>
    <source>
        <strain evidence="1 2">Bd21</strain>
    </source>
</reference>